<feature type="transmembrane region" description="Helical" evidence="1">
    <location>
        <begin position="63"/>
        <end position="86"/>
    </location>
</feature>
<feature type="transmembrane region" description="Helical" evidence="1">
    <location>
        <begin position="98"/>
        <end position="120"/>
    </location>
</feature>
<keyword evidence="1" id="KW-0472">Membrane</keyword>
<dbReference type="AlphaFoldDB" id="A0A6C0HTE3"/>
<accession>A0A6C0HTE3</accession>
<sequence>MTGRADYIFDESKSQDNSLIEKWEKKMNRKKVHWTEENENILVEWCDIAQCYKWLNSRAHTKFSFMHAWFTIPTITFSTISGTASFAQTSLPLEYQTYAPMIIGTINILIGVLTTIQQYLKISELNESHRVSSISWDKFARNIRIELAKTPKERMDAGSFIKLCRQEFDRLMETSPSIPDVIVNEFINKFKGKTEEEQNNFKNLKKPDICDTITSVNETRHKWFLNDDIESNSDISSQDTINNDFEKDNKLSLTKIPLNILKRIKESGNSMFS</sequence>
<dbReference type="EMBL" id="MN740010">
    <property type="protein sequence ID" value="QHT83660.1"/>
    <property type="molecule type" value="Genomic_DNA"/>
</dbReference>
<name>A0A6C0HTE3_9ZZZZ</name>
<dbReference type="NCBIfam" id="NF033632">
    <property type="entry name" value="SLATT_4"/>
    <property type="match status" value="1"/>
</dbReference>
<evidence type="ECO:0008006" key="3">
    <source>
        <dbReference type="Google" id="ProtNLM"/>
    </source>
</evidence>
<evidence type="ECO:0000256" key="1">
    <source>
        <dbReference type="SAM" id="Phobius"/>
    </source>
</evidence>
<keyword evidence="1" id="KW-1133">Transmembrane helix</keyword>
<protein>
    <recommendedName>
        <fullName evidence="3">SMODS and SLOG-associating 2TM effector domain-containing protein</fullName>
    </recommendedName>
</protein>
<organism evidence="2">
    <name type="scientific">viral metagenome</name>
    <dbReference type="NCBI Taxonomy" id="1070528"/>
    <lineage>
        <taxon>unclassified sequences</taxon>
        <taxon>metagenomes</taxon>
        <taxon>organismal metagenomes</taxon>
    </lineage>
</organism>
<reference evidence="2" key="1">
    <citation type="journal article" date="2020" name="Nature">
        <title>Giant virus diversity and host interactions through global metagenomics.</title>
        <authorList>
            <person name="Schulz F."/>
            <person name="Roux S."/>
            <person name="Paez-Espino D."/>
            <person name="Jungbluth S."/>
            <person name="Walsh D.A."/>
            <person name="Denef V.J."/>
            <person name="McMahon K.D."/>
            <person name="Konstantinidis K.T."/>
            <person name="Eloe-Fadrosh E.A."/>
            <person name="Kyrpides N.C."/>
            <person name="Woyke T."/>
        </authorList>
    </citation>
    <scope>NUCLEOTIDE SEQUENCE</scope>
    <source>
        <strain evidence="2">GVMAG-M-3300023184-168</strain>
    </source>
</reference>
<proteinExistence type="predicted"/>
<keyword evidence="1" id="KW-0812">Transmembrane</keyword>
<evidence type="ECO:0000313" key="2">
    <source>
        <dbReference type="EMBL" id="QHT83660.1"/>
    </source>
</evidence>